<dbReference type="EMBL" id="CP001231">
    <property type="protein sequence ID" value="ACO04954.1"/>
    <property type="molecule type" value="Genomic_DNA"/>
</dbReference>
<dbReference type="KEGG" id="pmx:PERMA_A0020"/>
<evidence type="ECO:0000313" key="2">
    <source>
        <dbReference type="Proteomes" id="UP000001366"/>
    </source>
</evidence>
<dbReference type="HOGENOM" id="CLU_939588_0_0_0"/>
<gene>
    <name evidence="1" type="ordered locus">PERMA_A0020</name>
</gene>
<keyword evidence="1" id="KW-0449">Lipoprotein</keyword>
<accession>C0QUU9</accession>
<name>C0QUU9_PERMH</name>
<reference evidence="1 2" key="1">
    <citation type="journal article" date="2009" name="J. Bacteriol.">
        <title>Complete and draft genome sequences of six members of the Aquificales.</title>
        <authorList>
            <person name="Reysenbach A.L."/>
            <person name="Hamamura N."/>
            <person name="Podar M."/>
            <person name="Griffiths E."/>
            <person name="Ferreira S."/>
            <person name="Hochstein R."/>
            <person name="Heidelberg J."/>
            <person name="Johnson J."/>
            <person name="Mead D."/>
            <person name="Pohorille A."/>
            <person name="Sarmiento M."/>
            <person name="Schweighofer K."/>
            <person name="Seshadri R."/>
            <person name="Voytek M.A."/>
        </authorList>
    </citation>
    <scope>NUCLEOTIDE SEQUENCE [LARGE SCALE GENOMIC DNA]</scope>
    <source>
        <strain evidence="2">DSM 14350 / EX-H1</strain>
        <plasmid evidence="2">pPERMA01</plasmid>
    </source>
</reference>
<evidence type="ECO:0000313" key="1">
    <source>
        <dbReference type="EMBL" id="ACO04954.1"/>
    </source>
</evidence>
<proteinExistence type="predicted"/>
<dbReference type="RefSeq" id="WP_012675142.1">
    <property type="nucleotide sequence ID" value="NC_012439.1"/>
</dbReference>
<protein>
    <submittedName>
        <fullName evidence="1">Putative lipoprotein</fullName>
    </submittedName>
</protein>
<keyword evidence="1" id="KW-0614">Plasmid</keyword>
<sequence>MRILVSAKHSLYKIGILGFIAFILGGCIGGGDTYKSKICSYNCNNDCQYYLEVSNDKKKVRYSWVCYGSGNTNWVDLQLGGTGSLNNSPKFEISNKQFRIYYGNKWGNWANLCGSDTSYVKYTYGSNVYEVKVEVNNGLARLCYKDNWSTTSWACGKWVAFDKAYAGCVSCPSGYTYNPTTKLCEADPIIDYTCPYAGGTCVEQSRGIAYCSPYNCNSTNIGTWCATGNIDTTNMTTNSIGMWQCSYDSSWFTDETACKTGCNYFKCSYNNNWYQGDKSVCELNCREQGQCTEVNQ</sequence>
<organism evidence="1 2">
    <name type="scientific">Persephonella marina (strain DSM 14350 / EX-H1)</name>
    <dbReference type="NCBI Taxonomy" id="123214"/>
    <lineage>
        <taxon>Bacteria</taxon>
        <taxon>Pseudomonadati</taxon>
        <taxon>Aquificota</taxon>
        <taxon>Aquificia</taxon>
        <taxon>Aquificales</taxon>
        <taxon>Hydrogenothermaceae</taxon>
        <taxon>Persephonella</taxon>
    </lineage>
</organism>
<dbReference type="PROSITE" id="PS51257">
    <property type="entry name" value="PROKAR_LIPOPROTEIN"/>
    <property type="match status" value="1"/>
</dbReference>
<keyword evidence="2" id="KW-1185">Reference proteome</keyword>
<dbReference type="PaxDb" id="123214-PERMA_A0020"/>
<dbReference type="Proteomes" id="UP000001366">
    <property type="component" value="Plasmid unnamed"/>
</dbReference>
<geneLocation type="plasmid" evidence="2">
    <name>pPERMA01</name>
</geneLocation>
<dbReference type="AlphaFoldDB" id="C0QUU9"/>